<feature type="transmembrane region" description="Helical" evidence="7">
    <location>
        <begin position="158"/>
        <end position="176"/>
    </location>
</feature>
<evidence type="ECO:0000313" key="11">
    <source>
        <dbReference type="Proteomes" id="UP000288096"/>
    </source>
</evidence>
<dbReference type="GO" id="GO:0015086">
    <property type="term" value="F:cadmium ion transmembrane transporter activity"/>
    <property type="evidence" value="ECO:0007669"/>
    <property type="project" value="TreeGrafter"/>
</dbReference>
<feature type="transmembrane region" description="Helical" evidence="7">
    <location>
        <begin position="95"/>
        <end position="115"/>
    </location>
</feature>
<dbReference type="Gene3D" id="3.30.70.1350">
    <property type="entry name" value="Cation efflux protein, cytoplasmic domain"/>
    <property type="match status" value="1"/>
</dbReference>
<keyword evidence="6 7" id="KW-0472">Membrane</keyword>
<evidence type="ECO:0000256" key="5">
    <source>
        <dbReference type="ARBA" id="ARBA00022989"/>
    </source>
</evidence>
<gene>
    <name evidence="10" type="ORF">DENIS_1415</name>
</gene>
<dbReference type="InterPro" id="IPR036837">
    <property type="entry name" value="Cation_efflux_CTD_sf"/>
</dbReference>
<feature type="domain" description="Cation efflux protein transmembrane" evidence="8">
    <location>
        <begin position="1"/>
        <end position="184"/>
    </location>
</feature>
<dbReference type="Gene3D" id="1.20.1510.10">
    <property type="entry name" value="Cation efflux protein transmembrane domain"/>
    <property type="match status" value="1"/>
</dbReference>
<evidence type="ECO:0000256" key="2">
    <source>
        <dbReference type="ARBA" id="ARBA00008114"/>
    </source>
</evidence>
<reference evidence="11" key="2">
    <citation type="submission" date="2019-01" db="EMBL/GenBank/DDBJ databases">
        <title>Genome sequence of Desulfonema ishimotonii strain Tokyo 01.</title>
        <authorList>
            <person name="Fukui M."/>
        </authorList>
    </citation>
    <scope>NUCLEOTIDE SEQUENCE [LARGE SCALE GENOMIC DNA]</scope>
    <source>
        <strain evidence="11">Tokyo 01</strain>
    </source>
</reference>
<protein>
    <submittedName>
        <fullName evidence="10">Cation transporter</fullName>
    </submittedName>
</protein>
<dbReference type="NCBIfam" id="TIGR01297">
    <property type="entry name" value="CDF"/>
    <property type="match status" value="1"/>
</dbReference>
<dbReference type="InterPro" id="IPR027469">
    <property type="entry name" value="Cation_efflux_TMD_sf"/>
</dbReference>
<dbReference type="GO" id="GO:0006882">
    <property type="term" value="P:intracellular zinc ion homeostasis"/>
    <property type="evidence" value="ECO:0007669"/>
    <property type="project" value="TreeGrafter"/>
</dbReference>
<feature type="transmembrane region" description="Helical" evidence="7">
    <location>
        <begin position="20"/>
        <end position="41"/>
    </location>
</feature>
<dbReference type="EMBL" id="BEXT01000001">
    <property type="protein sequence ID" value="GBC60462.1"/>
    <property type="molecule type" value="Genomic_DNA"/>
</dbReference>
<dbReference type="Pfam" id="PF16916">
    <property type="entry name" value="ZT_dimer"/>
    <property type="match status" value="1"/>
</dbReference>
<name>A0A401FU06_9BACT</name>
<evidence type="ECO:0000256" key="7">
    <source>
        <dbReference type="SAM" id="Phobius"/>
    </source>
</evidence>
<dbReference type="PANTHER" id="PTHR43840">
    <property type="entry name" value="MITOCHONDRIAL METAL TRANSPORTER 1-RELATED"/>
    <property type="match status" value="1"/>
</dbReference>
<comment type="subcellular location">
    <subcellularLocation>
        <location evidence="1">Membrane</location>
        <topology evidence="1">Multi-pass membrane protein</topology>
    </subcellularLocation>
</comment>
<keyword evidence="11" id="KW-1185">Reference proteome</keyword>
<keyword evidence="4 7" id="KW-0812">Transmembrane</keyword>
<evidence type="ECO:0000256" key="1">
    <source>
        <dbReference type="ARBA" id="ARBA00004141"/>
    </source>
</evidence>
<feature type="transmembrane region" description="Helical" evidence="7">
    <location>
        <begin position="135"/>
        <end position="152"/>
    </location>
</feature>
<dbReference type="Proteomes" id="UP000288096">
    <property type="component" value="Unassembled WGS sequence"/>
</dbReference>
<dbReference type="InterPro" id="IPR050291">
    <property type="entry name" value="CDF_Transporter"/>
</dbReference>
<dbReference type="PANTHER" id="PTHR43840:SF15">
    <property type="entry name" value="MITOCHONDRIAL METAL TRANSPORTER 1-RELATED"/>
    <property type="match status" value="1"/>
</dbReference>
<dbReference type="InterPro" id="IPR058533">
    <property type="entry name" value="Cation_efflux_TM"/>
</dbReference>
<dbReference type="InterPro" id="IPR027470">
    <property type="entry name" value="Cation_efflux_CTD"/>
</dbReference>
<evidence type="ECO:0000259" key="8">
    <source>
        <dbReference type="Pfam" id="PF01545"/>
    </source>
</evidence>
<dbReference type="AlphaFoldDB" id="A0A401FU06"/>
<comment type="caution">
    <text evidence="10">The sequence shown here is derived from an EMBL/GenBank/DDBJ whole genome shotgun (WGS) entry which is preliminary data.</text>
</comment>
<proteinExistence type="inferred from homology"/>
<dbReference type="Pfam" id="PF01545">
    <property type="entry name" value="Cation_efflux"/>
    <property type="match status" value="1"/>
</dbReference>
<organism evidence="10 11">
    <name type="scientific">Desulfonema ishimotonii</name>
    <dbReference type="NCBI Taxonomy" id="45657"/>
    <lineage>
        <taxon>Bacteria</taxon>
        <taxon>Pseudomonadati</taxon>
        <taxon>Thermodesulfobacteriota</taxon>
        <taxon>Desulfobacteria</taxon>
        <taxon>Desulfobacterales</taxon>
        <taxon>Desulfococcaceae</taxon>
        <taxon>Desulfonema</taxon>
    </lineage>
</organism>
<evidence type="ECO:0000313" key="10">
    <source>
        <dbReference type="EMBL" id="GBC60462.1"/>
    </source>
</evidence>
<dbReference type="SUPFAM" id="SSF160240">
    <property type="entry name" value="Cation efflux protein cytoplasmic domain-like"/>
    <property type="match status" value="1"/>
</dbReference>
<evidence type="ECO:0000259" key="9">
    <source>
        <dbReference type="Pfam" id="PF16916"/>
    </source>
</evidence>
<dbReference type="GO" id="GO:0015093">
    <property type="term" value="F:ferrous iron transmembrane transporter activity"/>
    <property type="evidence" value="ECO:0007669"/>
    <property type="project" value="TreeGrafter"/>
</dbReference>
<dbReference type="SUPFAM" id="SSF161111">
    <property type="entry name" value="Cation efflux protein transmembrane domain-like"/>
    <property type="match status" value="1"/>
</dbReference>
<feature type="domain" description="Cation efflux protein cytoplasmic" evidence="9">
    <location>
        <begin position="189"/>
        <end position="267"/>
    </location>
</feature>
<keyword evidence="3" id="KW-0813">Transport</keyword>
<evidence type="ECO:0000256" key="6">
    <source>
        <dbReference type="ARBA" id="ARBA00023136"/>
    </source>
</evidence>
<dbReference type="GO" id="GO:0015341">
    <property type="term" value="F:zinc efflux antiporter activity"/>
    <property type="evidence" value="ECO:0007669"/>
    <property type="project" value="TreeGrafter"/>
</dbReference>
<keyword evidence="5 7" id="KW-1133">Transmembrane helix</keyword>
<sequence>MVSKFYVWRITGSSAILSDALESIINVVASAFALWSILMAARPPDEDHPYGHGKAEYFSAGFEGALIILAAVGIFKVGMTNILTPRPLPRLETGLLILLATSLVNLMLGLGLVRVGRQTRSLALIADGRHVLTDVYTSGGVLVGLFMVHLTGWYRLDGIIACLVGLNIIVSGVGLLRQSCAGLMDASDPELLDEIAALLIRNRRNEWIDIHRLRAWRSGTFVHIDFHLILHRETTLENAHRQEQVLENLINEHFGGEASLLIHLDPCFDGACPICDSQCILRDGAFQDRAEWSRETLVSQSGIHRLLDVTENRPETA</sequence>
<accession>A0A401FU06</accession>
<dbReference type="GO" id="GO:0005886">
    <property type="term" value="C:plasma membrane"/>
    <property type="evidence" value="ECO:0007669"/>
    <property type="project" value="TreeGrafter"/>
</dbReference>
<reference evidence="11" key="1">
    <citation type="submission" date="2017-11" db="EMBL/GenBank/DDBJ databases">
        <authorList>
            <person name="Watanabe M."/>
            <person name="Kojima H."/>
        </authorList>
    </citation>
    <scope>NUCLEOTIDE SEQUENCE [LARGE SCALE GENOMIC DNA]</scope>
    <source>
        <strain evidence="11">Tokyo 01</strain>
    </source>
</reference>
<comment type="similarity">
    <text evidence="2">Belongs to the cation diffusion facilitator (CDF) transporter (TC 2.A.4) family.</text>
</comment>
<evidence type="ECO:0000256" key="3">
    <source>
        <dbReference type="ARBA" id="ARBA00022448"/>
    </source>
</evidence>
<feature type="transmembrane region" description="Helical" evidence="7">
    <location>
        <begin position="62"/>
        <end position="83"/>
    </location>
</feature>
<dbReference type="InterPro" id="IPR002524">
    <property type="entry name" value="Cation_efflux"/>
</dbReference>
<evidence type="ECO:0000256" key="4">
    <source>
        <dbReference type="ARBA" id="ARBA00022692"/>
    </source>
</evidence>